<evidence type="ECO:0000256" key="1">
    <source>
        <dbReference type="ARBA" id="ARBA00004123"/>
    </source>
</evidence>
<dbReference type="InterPro" id="IPR038933">
    <property type="entry name" value="Ovate"/>
</dbReference>
<keyword evidence="4 6" id="KW-0804">Transcription</keyword>
<reference evidence="9 10" key="1">
    <citation type="submission" date="2024-01" db="EMBL/GenBank/DDBJ databases">
        <title>The complete chloroplast genome sequence of Lithospermum erythrorhizon: insights into the phylogenetic relationship among Boraginaceae species and the maternal lineages of purple gromwells.</title>
        <authorList>
            <person name="Okada T."/>
            <person name="Watanabe K."/>
        </authorList>
    </citation>
    <scope>NUCLEOTIDE SEQUENCE [LARGE SCALE GENOMIC DNA]</scope>
</reference>
<dbReference type="EMBL" id="BAABME010007581">
    <property type="protein sequence ID" value="GAA0171227.1"/>
    <property type="molecule type" value="Genomic_DNA"/>
</dbReference>
<evidence type="ECO:0000259" key="8">
    <source>
        <dbReference type="PROSITE" id="PS51754"/>
    </source>
</evidence>
<organism evidence="9 10">
    <name type="scientific">Lithospermum erythrorhizon</name>
    <name type="common">Purple gromwell</name>
    <name type="synonym">Lithospermum officinale var. erythrorhizon</name>
    <dbReference type="NCBI Taxonomy" id="34254"/>
    <lineage>
        <taxon>Eukaryota</taxon>
        <taxon>Viridiplantae</taxon>
        <taxon>Streptophyta</taxon>
        <taxon>Embryophyta</taxon>
        <taxon>Tracheophyta</taxon>
        <taxon>Spermatophyta</taxon>
        <taxon>Magnoliopsida</taxon>
        <taxon>eudicotyledons</taxon>
        <taxon>Gunneridae</taxon>
        <taxon>Pentapetalae</taxon>
        <taxon>asterids</taxon>
        <taxon>lamiids</taxon>
        <taxon>Boraginales</taxon>
        <taxon>Boraginaceae</taxon>
        <taxon>Boraginoideae</taxon>
        <taxon>Lithospermeae</taxon>
        <taxon>Lithospermum</taxon>
    </lineage>
</organism>
<dbReference type="PANTHER" id="PTHR33057">
    <property type="entry name" value="TRANSCRIPTION REPRESSOR OFP7-RELATED"/>
    <property type="match status" value="1"/>
</dbReference>
<gene>
    <name evidence="9" type="ORF">LIER_25312</name>
</gene>
<feature type="domain" description="OVATE" evidence="8">
    <location>
        <begin position="108"/>
        <end position="167"/>
    </location>
</feature>
<sequence>MPSHSMKKMLTTLFMKSAKGCGCRRSTDIIVPKQKSKFTKNKTSNPTPATNPPDNKCPSYLSDDQEWENNSTTPLSNNIETITSTTRCWNQEMVNCSSSLKVSDSIAVFKDSNDPYQDFRQSMLQMIFENEIHGKDELQELLKCFLQLNSPCHHKTIIKAFKDNWNDAIYIK</sequence>
<feature type="region of interest" description="Disordered" evidence="7">
    <location>
        <begin position="34"/>
        <end position="74"/>
    </location>
</feature>
<evidence type="ECO:0000256" key="5">
    <source>
        <dbReference type="ARBA" id="ARBA00023242"/>
    </source>
</evidence>
<dbReference type="Pfam" id="PF04844">
    <property type="entry name" value="Ovate"/>
    <property type="match status" value="1"/>
</dbReference>
<evidence type="ECO:0000313" key="10">
    <source>
        <dbReference type="Proteomes" id="UP001454036"/>
    </source>
</evidence>
<evidence type="ECO:0000313" key="9">
    <source>
        <dbReference type="EMBL" id="GAA0171227.1"/>
    </source>
</evidence>
<comment type="caution">
    <text evidence="9">The sequence shown here is derived from an EMBL/GenBank/DDBJ whole genome shotgun (WGS) entry which is preliminary data.</text>
</comment>
<dbReference type="GO" id="GO:0045892">
    <property type="term" value="P:negative regulation of DNA-templated transcription"/>
    <property type="evidence" value="ECO:0007669"/>
    <property type="project" value="UniProtKB-UniRule"/>
</dbReference>
<dbReference type="AlphaFoldDB" id="A0AAV3R8A9"/>
<dbReference type="Proteomes" id="UP001454036">
    <property type="component" value="Unassembled WGS sequence"/>
</dbReference>
<dbReference type="PANTHER" id="PTHR33057:SF70">
    <property type="entry name" value="TRANSCRIPTION REPRESSOR-RELATED"/>
    <property type="match status" value="1"/>
</dbReference>
<keyword evidence="3 6" id="KW-0805">Transcription regulation</keyword>
<keyword evidence="2 6" id="KW-0678">Repressor</keyword>
<proteinExistence type="predicted"/>
<dbReference type="InterPro" id="IPR006458">
    <property type="entry name" value="Ovate_C"/>
</dbReference>
<evidence type="ECO:0000256" key="2">
    <source>
        <dbReference type="ARBA" id="ARBA00022491"/>
    </source>
</evidence>
<keyword evidence="5 6" id="KW-0539">Nucleus</keyword>
<keyword evidence="10" id="KW-1185">Reference proteome</keyword>
<protein>
    <recommendedName>
        <fullName evidence="6">Transcription repressor</fullName>
    </recommendedName>
    <alternativeName>
        <fullName evidence="6">Ovate family protein</fullName>
    </alternativeName>
</protein>
<accession>A0AAV3R8A9</accession>
<comment type="subcellular location">
    <subcellularLocation>
        <location evidence="1 6">Nucleus</location>
    </subcellularLocation>
</comment>
<evidence type="ECO:0000256" key="7">
    <source>
        <dbReference type="SAM" id="MobiDB-lite"/>
    </source>
</evidence>
<dbReference type="PROSITE" id="PS51754">
    <property type="entry name" value="OVATE"/>
    <property type="match status" value="1"/>
</dbReference>
<evidence type="ECO:0000256" key="3">
    <source>
        <dbReference type="ARBA" id="ARBA00023015"/>
    </source>
</evidence>
<dbReference type="NCBIfam" id="TIGR01568">
    <property type="entry name" value="A_thal_3678"/>
    <property type="match status" value="1"/>
</dbReference>
<name>A0AAV3R8A9_LITER</name>
<evidence type="ECO:0000256" key="6">
    <source>
        <dbReference type="RuleBase" id="RU367028"/>
    </source>
</evidence>
<evidence type="ECO:0000256" key="4">
    <source>
        <dbReference type="ARBA" id="ARBA00023163"/>
    </source>
</evidence>
<dbReference type="GO" id="GO:0005634">
    <property type="term" value="C:nucleus"/>
    <property type="evidence" value="ECO:0007669"/>
    <property type="project" value="UniProtKB-SubCell"/>
</dbReference>
<comment type="function">
    <text evidence="6">Transcriptional repressor that regulates multiple aspects of plant growth and development.</text>
</comment>